<keyword evidence="2" id="KW-1185">Reference proteome</keyword>
<name>A0A2P1JXP8_9CAUD</name>
<evidence type="ECO:0008006" key="3">
    <source>
        <dbReference type="Google" id="ProtNLM"/>
    </source>
</evidence>
<evidence type="ECO:0000313" key="2">
    <source>
        <dbReference type="Proteomes" id="UP000241290"/>
    </source>
</evidence>
<reference evidence="2" key="1">
    <citation type="submission" date="2018-02" db="EMBL/GenBank/DDBJ databases">
        <authorList>
            <person name="Cohen D.B."/>
            <person name="Kent A.D."/>
        </authorList>
    </citation>
    <scope>NUCLEOTIDE SEQUENCE [LARGE SCALE GENOMIC DNA]</scope>
</reference>
<organism evidence="1 2">
    <name type="scientific">Rhodococcus phage Finch</name>
    <dbReference type="NCBI Taxonomy" id="2094144"/>
    <lineage>
        <taxon>Viruses</taxon>
        <taxon>Duplodnaviria</taxon>
        <taxon>Heunggongvirae</taxon>
        <taxon>Uroviricota</taxon>
        <taxon>Caudoviricetes</taxon>
        <taxon>Finchvirus</taxon>
        <taxon>Finchvirus finch</taxon>
    </lineage>
</organism>
<gene>
    <name evidence="1" type="primary">223</name>
    <name evidence="1" type="ORF">SEA_FINCH_223</name>
</gene>
<dbReference type="KEGG" id="vg:64766476"/>
<dbReference type="EMBL" id="MG962366">
    <property type="protein sequence ID" value="AVO25141.1"/>
    <property type="molecule type" value="Genomic_DNA"/>
</dbReference>
<accession>A0A2P1JXP8</accession>
<protein>
    <recommendedName>
        <fullName evidence="3">Minor tail protein</fullName>
    </recommendedName>
</protein>
<proteinExistence type="predicted"/>
<dbReference type="Proteomes" id="UP000241290">
    <property type="component" value="Genome"/>
</dbReference>
<sequence length="1149" mass="117975">MKKTLSVRFERVISSATNKPVTMEVVLTPLNGANAPDLDVTYLAEKQVKKIRLANAVNVVTFDLVPTFMPGLDQPIYYRIAWRKDVMANITQTDFSMPNQDVDYDDLANLGNVIGGENYLKEEDLGVPGRVAKLNNAGQVIDSEGNVVGTGGLDGVTELIAQEVRDRKSADSNLDRVLTLRLETQINSVNNTFTTLINRETSNRNDAVNAESVARSSADSILASSIASHETISNGKFATLTAQVNGQAAMLSLKADLVNGKLPTSQLPALAIVDVVPVADEAAMLALTSAQVQRGDVAVRPDGTWMLQGSQISQLSSWVQISFPGGAVTSVNGQVGVIVLNANDVGARPADLAINMNEVNGLNSALAARATVVSLNALQTLHTNLDTKVTGINTRLTTLEGLAVKVNGSGEITTTLLADDVPRVNSSNQLIRKDGTVIPTGGGGPGGGAVDSVNGKVGIVVLNAADVGARAVGGAIPLADVTGLQAALNARATTTDLSALATRVSRNEVDISDLQASGPGQGGSSKTAVTWVADVGTAPSLVTMKSPFGIDGTGTPYYDPNGAAEGEAAFPYITSTGGLVLRQLNPNAPAEPVYATKASVDALASRVSALESGGSSKPPLGWAKTDLEQSVQDTLSLTEQATPSSTGESIVRRNLAGTFAISEPTANSNPATKKYTDDGLALKASAASVTALTTTVNGKAAQSDLTALAGRTTNIEGAMPLKADLDGSNLILVGQLPTIPAAKVSGLNLKADLDGAGGKLQLAQVPTGIPQASISGLVPALALKADLVNGKLATSQIPALSTQDPQVVDNRAALLALTPTQVQRGDIAVIRATADRGTYILMTSDPSVWANWQVFEAAAGNVASVNGQSGTVVLGAADVGARPIGTGIPQADITNLVSDLSAKAATTYVDTQVGTRTTPTAVTAQIAAQAQSKLSVDYVATGAVTLSGSQSMDGVLVGPGKRVLLPLQAASSQNGIYLTATGAWSRVSDFPDGATFLPGSLVAVKTGTSNSDSLWQLTTTSSGVVGTNAQNWAKIMNGGVPKTYTAGNGIDVTGTVVSAKAGTGIIVDGTGIRLDKTQVVQKFADFVPSGSSVATVTHNLGTRDVTVTVYDNASGDVVLVGWTIVNLNQISIEFASAPASQQWRVVVTG</sequence>
<dbReference type="GeneID" id="64766476"/>
<dbReference type="RefSeq" id="YP_010059245.1">
    <property type="nucleotide sequence ID" value="NC_054724.1"/>
</dbReference>
<evidence type="ECO:0000313" key="1">
    <source>
        <dbReference type="EMBL" id="AVO25141.1"/>
    </source>
</evidence>